<evidence type="ECO:0000313" key="3">
    <source>
        <dbReference type="Proteomes" id="UP000266089"/>
    </source>
</evidence>
<gene>
    <name evidence="2" type="ORF">Mcate_02586</name>
</gene>
<evidence type="ECO:0000313" key="2">
    <source>
        <dbReference type="EMBL" id="RIH74718.1"/>
    </source>
</evidence>
<name>A0A399DU96_9DEIN</name>
<dbReference type="OrthoDB" id="9814572at2"/>
<dbReference type="RefSeq" id="WP_081698439.1">
    <property type="nucleotide sequence ID" value="NZ_JBHSXZ010000046.1"/>
</dbReference>
<dbReference type="Proteomes" id="UP000266089">
    <property type="component" value="Unassembled WGS sequence"/>
</dbReference>
<dbReference type="Pfam" id="PF14236">
    <property type="entry name" value="DruA"/>
    <property type="match status" value="1"/>
</dbReference>
<proteinExistence type="predicted"/>
<comment type="caution">
    <text evidence="2">The sequence shown here is derived from an EMBL/GenBank/DDBJ whole genome shotgun (WGS) entry which is preliminary data.</text>
</comment>
<feature type="region of interest" description="Disordered" evidence="1">
    <location>
        <begin position="1"/>
        <end position="32"/>
    </location>
</feature>
<sequence length="413" mass="46799">MIRPALKSPPDLVCTPETLDSNRETPDTSDSPEQLRADILAHLSALGVSTNGQVGKALDKETIRAAHAHQRDLLLKREVGALRPRLERYLPYFADGRDVEPDKIQPKLIPVNAEDWTGELFRLATTLWSVPVSRGFGRRMRYLVMDCSNSKLIGVFALGDPVFNLRARDQWIRWNAQDRRERLVNVMDAYVVGAVPPYSHLLGGKLVVSLIGSREVSEDFSQRYGTMEGIISKKQKRARLVLVTVTSALGRSSLYNRLHLRAAPNPFDPSAPTLVKLVRIGVTEGYGHFHLDGELFGRLRNMLIQHNHKYANGHQFGDGPNWRIRVARVGFEMLGLSPDLVRHGISREVYAMPLAENFDQVLRGEVKRAILHRPTLKEVAKAALLRWVLPRAEERPEYREINREVYLAHLLKN</sequence>
<dbReference type="InterPro" id="IPR025639">
    <property type="entry name" value="DruA"/>
</dbReference>
<dbReference type="KEGG" id="mtai:Mtai_v1c28700"/>
<organism evidence="2 3">
    <name type="scientific">Meiothermus taiwanensis</name>
    <dbReference type="NCBI Taxonomy" id="172827"/>
    <lineage>
        <taxon>Bacteria</taxon>
        <taxon>Thermotogati</taxon>
        <taxon>Deinococcota</taxon>
        <taxon>Deinococci</taxon>
        <taxon>Thermales</taxon>
        <taxon>Thermaceae</taxon>
        <taxon>Meiothermus</taxon>
    </lineage>
</organism>
<protein>
    <submittedName>
        <fullName evidence="2">Uncharacterized protein</fullName>
    </submittedName>
</protein>
<dbReference type="AlphaFoldDB" id="A0A399DU96"/>
<dbReference type="EMBL" id="QWKX01000097">
    <property type="protein sequence ID" value="RIH74718.1"/>
    <property type="molecule type" value="Genomic_DNA"/>
</dbReference>
<evidence type="ECO:0000256" key="1">
    <source>
        <dbReference type="SAM" id="MobiDB-lite"/>
    </source>
</evidence>
<accession>A0A399DU96</accession>
<reference evidence="2 3" key="1">
    <citation type="submission" date="2018-08" db="EMBL/GenBank/DDBJ databases">
        <title>Meiothermus cateniformans JCM 15151 genome sequencing project.</title>
        <authorList>
            <person name="Da Costa M.S."/>
            <person name="Albuquerque L."/>
            <person name="Raposo P."/>
            <person name="Froufe H.J.C."/>
            <person name="Barroso C.S."/>
            <person name="Egas C."/>
        </authorList>
    </citation>
    <scope>NUCLEOTIDE SEQUENCE [LARGE SCALE GENOMIC DNA]</scope>
    <source>
        <strain evidence="2 3">JCM 15151</strain>
    </source>
</reference>